<evidence type="ECO:0000313" key="8">
    <source>
        <dbReference type="Proteomes" id="UP001567538"/>
    </source>
</evidence>
<proteinExistence type="predicted"/>
<dbReference type="SMART" id="SM00575">
    <property type="entry name" value="ZnF_PMZ"/>
    <property type="match status" value="1"/>
</dbReference>
<dbReference type="InterPro" id="IPR006564">
    <property type="entry name" value="Znf_PMZ"/>
</dbReference>
<feature type="domain" description="SWIM-type" evidence="6">
    <location>
        <begin position="64"/>
        <end position="96"/>
    </location>
</feature>
<evidence type="ECO:0000256" key="1">
    <source>
        <dbReference type="ARBA" id="ARBA00022723"/>
    </source>
</evidence>
<comment type="caution">
    <text evidence="7">The sequence shown here is derived from an EMBL/GenBank/DDBJ whole genome shotgun (WGS) entry which is preliminary data.</text>
</comment>
<dbReference type="PANTHER" id="PTHR31973:SF190">
    <property type="entry name" value="MULE TRANSPOSASE DOMAIN-CONTAINING PROTEIN"/>
    <property type="match status" value="1"/>
</dbReference>
<dbReference type="EMBL" id="JBEAFC010000002">
    <property type="protein sequence ID" value="KAL1567419.1"/>
    <property type="molecule type" value="Genomic_DNA"/>
</dbReference>
<evidence type="ECO:0000256" key="4">
    <source>
        <dbReference type="PROSITE-ProRule" id="PRU00325"/>
    </source>
</evidence>
<dbReference type="AlphaFoldDB" id="A0ABD1II10"/>
<sequence>MLEEIHTYQMERIQIRGQWIKNYNYPVSPLIKETLDKASAKASAWRSVWNGEHSYHVSGPPDQYVVNLRDKTCSCRLWQIQGIPCVHACACILKNGHPLTKYVSHYYSRETMVSLYTHMLYPINGMHNWPKTSEVGFELQPPRTKRQRGRPRKKRREGGHFQV</sequence>
<evidence type="ECO:0000313" key="7">
    <source>
        <dbReference type="EMBL" id="KAL1567419.1"/>
    </source>
</evidence>
<protein>
    <recommendedName>
        <fullName evidence="6">SWIM-type domain-containing protein</fullName>
    </recommendedName>
</protein>
<feature type="compositionally biased region" description="Basic residues" evidence="5">
    <location>
        <begin position="143"/>
        <end position="157"/>
    </location>
</feature>
<evidence type="ECO:0000256" key="5">
    <source>
        <dbReference type="SAM" id="MobiDB-lite"/>
    </source>
</evidence>
<dbReference type="PANTHER" id="PTHR31973">
    <property type="entry name" value="POLYPROTEIN, PUTATIVE-RELATED"/>
    <property type="match status" value="1"/>
</dbReference>
<evidence type="ECO:0000259" key="6">
    <source>
        <dbReference type="PROSITE" id="PS50966"/>
    </source>
</evidence>
<keyword evidence="8" id="KW-1185">Reference proteome</keyword>
<dbReference type="GO" id="GO:0008270">
    <property type="term" value="F:zinc ion binding"/>
    <property type="evidence" value="ECO:0007669"/>
    <property type="project" value="UniProtKB-KW"/>
</dbReference>
<evidence type="ECO:0000256" key="2">
    <source>
        <dbReference type="ARBA" id="ARBA00022771"/>
    </source>
</evidence>
<gene>
    <name evidence="7" type="ORF">AAHA92_02899</name>
</gene>
<keyword evidence="2 4" id="KW-0863">Zinc-finger</keyword>
<keyword evidence="1" id="KW-0479">Metal-binding</keyword>
<keyword evidence="3" id="KW-0862">Zinc</keyword>
<organism evidence="7 8">
    <name type="scientific">Salvia divinorum</name>
    <name type="common">Maria pastora</name>
    <name type="synonym">Diviner's sage</name>
    <dbReference type="NCBI Taxonomy" id="28513"/>
    <lineage>
        <taxon>Eukaryota</taxon>
        <taxon>Viridiplantae</taxon>
        <taxon>Streptophyta</taxon>
        <taxon>Embryophyta</taxon>
        <taxon>Tracheophyta</taxon>
        <taxon>Spermatophyta</taxon>
        <taxon>Magnoliopsida</taxon>
        <taxon>eudicotyledons</taxon>
        <taxon>Gunneridae</taxon>
        <taxon>Pentapetalae</taxon>
        <taxon>asterids</taxon>
        <taxon>lamiids</taxon>
        <taxon>Lamiales</taxon>
        <taxon>Lamiaceae</taxon>
        <taxon>Nepetoideae</taxon>
        <taxon>Mentheae</taxon>
        <taxon>Salviinae</taxon>
        <taxon>Salvia</taxon>
        <taxon>Salvia subgen. Calosphace</taxon>
    </lineage>
</organism>
<reference evidence="7 8" key="1">
    <citation type="submission" date="2024-06" db="EMBL/GenBank/DDBJ databases">
        <title>A chromosome level genome sequence of Diviner's sage (Salvia divinorum).</title>
        <authorList>
            <person name="Ford S.A."/>
            <person name="Ro D.-K."/>
            <person name="Ness R.W."/>
            <person name="Phillips M.A."/>
        </authorList>
    </citation>
    <scope>NUCLEOTIDE SEQUENCE [LARGE SCALE GENOMIC DNA]</scope>
    <source>
        <strain evidence="7">SAF-2024a</strain>
        <tissue evidence="7">Leaf</tissue>
    </source>
</reference>
<dbReference type="PROSITE" id="PS50966">
    <property type="entry name" value="ZF_SWIM"/>
    <property type="match status" value="1"/>
</dbReference>
<evidence type="ECO:0000256" key="3">
    <source>
        <dbReference type="ARBA" id="ARBA00022833"/>
    </source>
</evidence>
<feature type="region of interest" description="Disordered" evidence="5">
    <location>
        <begin position="134"/>
        <end position="163"/>
    </location>
</feature>
<dbReference type="Pfam" id="PF04434">
    <property type="entry name" value="SWIM"/>
    <property type="match status" value="1"/>
</dbReference>
<dbReference type="InterPro" id="IPR007527">
    <property type="entry name" value="Znf_SWIM"/>
</dbReference>
<accession>A0ABD1II10</accession>
<dbReference type="Proteomes" id="UP001567538">
    <property type="component" value="Unassembled WGS sequence"/>
</dbReference>
<name>A0ABD1II10_SALDI</name>